<dbReference type="PANTHER" id="PTHR14167:SF6">
    <property type="entry name" value="SH3 DOMAIN-CONTAINING KINASE-BINDING PROTEIN 1"/>
    <property type="match status" value="1"/>
</dbReference>
<dbReference type="InterPro" id="IPR001452">
    <property type="entry name" value="SH3_domain"/>
</dbReference>
<comment type="caution">
    <text evidence="6">The sequence shown here is derived from an EMBL/GenBank/DDBJ whole genome shotgun (WGS) entry which is preliminary data.</text>
</comment>
<organism evidence="6 7">
    <name type="scientific">Ilyodon furcidens</name>
    <name type="common">goldbreast splitfin</name>
    <dbReference type="NCBI Taxonomy" id="33524"/>
    <lineage>
        <taxon>Eukaryota</taxon>
        <taxon>Metazoa</taxon>
        <taxon>Chordata</taxon>
        <taxon>Craniata</taxon>
        <taxon>Vertebrata</taxon>
        <taxon>Euteleostomi</taxon>
        <taxon>Actinopterygii</taxon>
        <taxon>Neopterygii</taxon>
        <taxon>Teleostei</taxon>
        <taxon>Neoteleostei</taxon>
        <taxon>Acanthomorphata</taxon>
        <taxon>Ovalentaria</taxon>
        <taxon>Atherinomorphae</taxon>
        <taxon>Cyprinodontiformes</taxon>
        <taxon>Goodeidae</taxon>
        <taxon>Ilyodon</taxon>
    </lineage>
</organism>
<dbReference type="InterPro" id="IPR036028">
    <property type="entry name" value="SH3-like_dom_sf"/>
</dbReference>
<feature type="region of interest" description="Disordered" evidence="4">
    <location>
        <begin position="15"/>
        <end position="139"/>
    </location>
</feature>
<evidence type="ECO:0000313" key="7">
    <source>
        <dbReference type="Proteomes" id="UP001482620"/>
    </source>
</evidence>
<dbReference type="SUPFAM" id="SSF50044">
    <property type="entry name" value="SH3-domain"/>
    <property type="match status" value="1"/>
</dbReference>
<name>A0ABV0V5Q0_9TELE</name>
<evidence type="ECO:0000256" key="2">
    <source>
        <dbReference type="ARBA" id="ARBA00022860"/>
    </source>
</evidence>
<keyword evidence="2" id="KW-0112">Calmodulin-binding</keyword>
<feature type="domain" description="SH3" evidence="5">
    <location>
        <begin position="135"/>
        <end position="192"/>
    </location>
</feature>
<keyword evidence="7" id="KW-1185">Reference proteome</keyword>
<dbReference type="PRINTS" id="PR00452">
    <property type="entry name" value="SH3DOMAIN"/>
</dbReference>
<dbReference type="EMBL" id="JAHRIQ010095576">
    <property type="protein sequence ID" value="MEQ2252690.1"/>
    <property type="molecule type" value="Genomic_DNA"/>
</dbReference>
<dbReference type="InterPro" id="IPR035507">
    <property type="entry name" value="Ie/If_SH3"/>
</dbReference>
<dbReference type="Gene3D" id="2.30.30.40">
    <property type="entry name" value="SH3 Domains"/>
    <property type="match status" value="1"/>
</dbReference>
<dbReference type="Proteomes" id="UP001482620">
    <property type="component" value="Unassembled WGS sequence"/>
</dbReference>
<reference evidence="6 7" key="1">
    <citation type="submission" date="2021-06" db="EMBL/GenBank/DDBJ databases">
        <authorList>
            <person name="Palmer J.M."/>
        </authorList>
    </citation>
    <scope>NUCLEOTIDE SEQUENCE [LARGE SCALE GENOMIC DNA]</scope>
    <source>
        <strain evidence="7">if_2019</strain>
        <tissue evidence="6">Muscle</tissue>
    </source>
</reference>
<dbReference type="PROSITE" id="PS50002">
    <property type="entry name" value="SH3"/>
    <property type="match status" value="1"/>
</dbReference>
<dbReference type="CDD" id="cd11827">
    <property type="entry name" value="SH3_MyoIe_If_like"/>
    <property type="match status" value="1"/>
</dbReference>
<protein>
    <recommendedName>
        <fullName evidence="5">SH3 domain-containing protein</fullName>
    </recommendedName>
</protein>
<evidence type="ECO:0000256" key="1">
    <source>
        <dbReference type="ARBA" id="ARBA00022443"/>
    </source>
</evidence>
<dbReference type="Pfam" id="PF00018">
    <property type="entry name" value="SH3_1"/>
    <property type="match status" value="1"/>
</dbReference>
<sequence>MAQLKLGGKTLTIIIGDGLPKSSKPTRKSGLDVRGGMRNHVSNRGHANGGAQFSRGCNNQQSEITYSSPHKHPRPPNAPLPKLDSQKVRRAPASTQHNQGNLDFLNVPDQGMSGQQRKRSISHRPPPAPKPQPRPQGPRCRALYQYIGQDTDEISFEANEVFDLVKEDPSGWWTGRIRGKEGLFPGNYVEKM</sequence>
<dbReference type="SMART" id="SM00326">
    <property type="entry name" value="SH3"/>
    <property type="match status" value="1"/>
</dbReference>
<feature type="compositionally biased region" description="Polar residues" evidence="4">
    <location>
        <begin position="55"/>
        <end position="68"/>
    </location>
</feature>
<evidence type="ECO:0000313" key="6">
    <source>
        <dbReference type="EMBL" id="MEQ2252690.1"/>
    </source>
</evidence>
<keyword evidence="1 3" id="KW-0728">SH3 domain</keyword>
<evidence type="ECO:0000256" key="4">
    <source>
        <dbReference type="SAM" id="MobiDB-lite"/>
    </source>
</evidence>
<evidence type="ECO:0000259" key="5">
    <source>
        <dbReference type="PROSITE" id="PS50002"/>
    </source>
</evidence>
<proteinExistence type="predicted"/>
<gene>
    <name evidence="6" type="ORF">ILYODFUR_024435</name>
</gene>
<accession>A0ABV0V5Q0</accession>
<dbReference type="InterPro" id="IPR050384">
    <property type="entry name" value="Endophilin_SH3RF"/>
</dbReference>
<feature type="compositionally biased region" description="Pro residues" evidence="4">
    <location>
        <begin position="124"/>
        <end position="136"/>
    </location>
</feature>
<evidence type="ECO:0000256" key="3">
    <source>
        <dbReference type="PROSITE-ProRule" id="PRU00192"/>
    </source>
</evidence>
<dbReference type="PANTHER" id="PTHR14167">
    <property type="entry name" value="SH3 DOMAIN-CONTAINING"/>
    <property type="match status" value="1"/>
</dbReference>